<keyword evidence="2" id="KW-1185">Reference proteome</keyword>
<accession>A0A286GYQ4</accession>
<dbReference type="EMBL" id="OCNJ01000013">
    <property type="protein sequence ID" value="SOE00665.1"/>
    <property type="molecule type" value="Genomic_DNA"/>
</dbReference>
<reference evidence="1 2" key="1">
    <citation type="submission" date="2017-09" db="EMBL/GenBank/DDBJ databases">
        <authorList>
            <person name="Ehlers B."/>
            <person name="Leendertz F.H."/>
        </authorList>
    </citation>
    <scope>NUCLEOTIDE SEQUENCE [LARGE SCALE GENOMIC DNA]</scope>
    <source>
        <strain evidence="1 2">USBA 140</strain>
    </source>
</reference>
<dbReference type="Proteomes" id="UP000219621">
    <property type="component" value="Unassembled WGS sequence"/>
</dbReference>
<gene>
    <name evidence="1" type="ORF">SAMN05421508_11389</name>
</gene>
<protein>
    <recommendedName>
        <fullName evidence="3">Bacteriophage lambda head decoration protein D</fullName>
    </recommendedName>
</protein>
<sequence length="113" mass="11056">MPNRSIHAETLRAAGAVAAARLVGFDGAQATVAGQKVLGPAQYAAADGELVAVDAIGTSMVEAGAAIAVGDDLIADAQGRAVPAAGGAGEYVFADALQAATGAGQRIEAILRR</sequence>
<proteinExistence type="predicted"/>
<evidence type="ECO:0008006" key="3">
    <source>
        <dbReference type="Google" id="ProtNLM"/>
    </source>
</evidence>
<dbReference type="Pfam" id="PF09956">
    <property type="entry name" value="Phage_cement_2"/>
    <property type="match status" value="1"/>
</dbReference>
<dbReference type="RefSeq" id="WP_097281315.1">
    <property type="nucleotide sequence ID" value="NZ_OCNJ01000013.1"/>
</dbReference>
<evidence type="ECO:0000313" key="2">
    <source>
        <dbReference type="Proteomes" id="UP000219621"/>
    </source>
</evidence>
<name>A0A286GYQ4_9PROT</name>
<dbReference type="OrthoDB" id="8455457at2"/>
<dbReference type="AlphaFoldDB" id="A0A286GYQ4"/>
<dbReference type="InterPro" id="IPR011231">
    <property type="entry name" value="Phage_VT1-Sakai_H0018"/>
</dbReference>
<organism evidence="1 2">
    <name type="scientific">Caenispirillum bisanense</name>
    <dbReference type="NCBI Taxonomy" id="414052"/>
    <lineage>
        <taxon>Bacteria</taxon>
        <taxon>Pseudomonadati</taxon>
        <taxon>Pseudomonadota</taxon>
        <taxon>Alphaproteobacteria</taxon>
        <taxon>Rhodospirillales</taxon>
        <taxon>Novispirillaceae</taxon>
        <taxon>Caenispirillum</taxon>
    </lineage>
</organism>
<evidence type="ECO:0000313" key="1">
    <source>
        <dbReference type="EMBL" id="SOE00665.1"/>
    </source>
</evidence>